<keyword evidence="1" id="KW-0812">Transmembrane</keyword>
<sequence>MNIYGVLVIIGVLAFLGLMATGISVFIIVKMRRKIIRYEVRDAEVGVELSNLYKVNTFDATREVIGNLMDKWLGC</sequence>
<proteinExistence type="predicted"/>
<keyword evidence="1" id="KW-1133">Transmembrane helix</keyword>
<reference evidence="2" key="1">
    <citation type="journal article" date="2021" name="Proc. Natl. Acad. Sci. U.S.A.">
        <title>A Catalog of Tens of Thousands of Viruses from Human Metagenomes Reveals Hidden Associations with Chronic Diseases.</title>
        <authorList>
            <person name="Tisza M.J."/>
            <person name="Buck C.B."/>
        </authorList>
    </citation>
    <scope>NUCLEOTIDE SEQUENCE</scope>
    <source>
        <strain evidence="2">Ct9lR64</strain>
    </source>
</reference>
<evidence type="ECO:0000256" key="1">
    <source>
        <dbReference type="SAM" id="Phobius"/>
    </source>
</evidence>
<accession>A0A8S5QYQ5</accession>
<organism evidence="2">
    <name type="scientific">Siphoviridae sp. ct9lR64</name>
    <dbReference type="NCBI Taxonomy" id="2826178"/>
    <lineage>
        <taxon>Viruses</taxon>
        <taxon>Duplodnaviria</taxon>
        <taxon>Heunggongvirae</taxon>
        <taxon>Uroviricota</taxon>
        <taxon>Caudoviricetes</taxon>
    </lineage>
</organism>
<keyword evidence="1" id="KW-0472">Membrane</keyword>
<evidence type="ECO:0000313" key="2">
    <source>
        <dbReference type="EMBL" id="DAE23861.1"/>
    </source>
</evidence>
<protein>
    <submittedName>
        <fullName evidence="2">GRB2-binding adapter (GAPT)</fullName>
    </submittedName>
</protein>
<feature type="transmembrane region" description="Helical" evidence="1">
    <location>
        <begin position="6"/>
        <end position="29"/>
    </location>
</feature>
<name>A0A8S5QYQ5_9CAUD</name>
<dbReference type="EMBL" id="BK015760">
    <property type="protein sequence ID" value="DAE23861.1"/>
    <property type="molecule type" value="Genomic_DNA"/>
</dbReference>